<comment type="caution">
    <text evidence="2">The sequence shown here is derived from an EMBL/GenBank/DDBJ whole genome shotgun (WGS) entry which is preliminary data.</text>
</comment>
<keyword evidence="1" id="KW-0732">Signal</keyword>
<keyword evidence="3" id="KW-1185">Reference proteome</keyword>
<name>A0A433SGN7_9BURK</name>
<reference evidence="2 3" key="1">
    <citation type="submission" date="2018-01" db="EMBL/GenBank/DDBJ databases">
        <title>Saezia sanguinis gen. nov., sp. nov., in the order Burkholderiales isolated from human blood.</title>
        <authorList>
            <person name="Medina-Pascual M.J."/>
            <person name="Valdezate S."/>
            <person name="Monzon S."/>
            <person name="Cuesta I."/>
            <person name="Carrasco G."/>
            <person name="Villalon P."/>
            <person name="Saez-Nieto J.A."/>
        </authorList>
    </citation>
    <scope>NUCLEOTIDE SEQUENCE [LARGE SCALE GENOMIC DNA]</scope>
    <source>
        <strain evidence="2 3">CNM695-12</strain>
    </source>
</reference>
<feature type="signal peptide" evidence="1">
    <location>
        <begin position="1"/>
        <end position="28"/>
    </location>
</feature>
<dbReference type="InterPro" id="IPR011048">
    <property type="entry name" value="Haem_d1_sf"/>
</dbReference>
<feature type="chain" id="PRO_5019262352" description="ATP-binding protein" evidence="1">
    <location>
        <begin position="29"/>
        <end position="460"/>
    </location>
</feature>
<sequence precursor="true">MEMMNQAGWVRKAAAAFVLLGAASLAQADNAFTQPDGAFAGNVRLSQQQPVYAGTQAAVAGSNFKPGQQITLERGRTVLNAQPYVADAEGKFSGNIAIPQNAVVGMQPVVVKVSGPDAALVFNLKVSPQVALSGQNLYEIEKTQPASGLYQSAYSEANKALFVTASVGRPPVRDAHILRLNPQTLAVEASVVPDEADERSGLYAVYGVAVDDKHGTVWVTNTRQGTVTVYSQKDLSLIKRFENGSIPAGRDVVIDAANNKAYISSPGSGNIYVADTDKLELMGEIAVSSKVPRGSFKPMSLSLDAAAHKLYTVSMGTAEAAVINTTTGTVEQVYAIPGLAGGAGVSINSKDNQLLVTGQNSDGVFIVDTQTGNVLHQVATGAGALNVVYNPHDGLAYVANRGAGTVTAVNSKGQVVANLDIGPNVNHISVDKQGNLYVANKAQGENNPRNDQLTRVTPVK</sequence>
<gene>
    <name evidence="2" type="ORF">CUZ56_00350</name>
</gene>
<evidence type="ECO:0008006" key="4">
    <source>
        <dbReference type="Google" id="ProtNLM"/>
    </source>
</evidence>
<dbReference type="PANTHER" id="PTHR47197">
    <property type="entry name" value="PROTEIN NIRF"/>
    <property type="match status" value="1"/>
</dbReference>
<proteinExistence type="predicted"/>
<dbReference type="SUPFAM" id="SSF51004">
    <property type="entry name" value="C-terminal (heme d1) domain of cytochrome cd1-nitrite reductase"/>
    <property type="match status" value="1"/>
</dbReference>
<dbReference type="AlphaFoldDB" id="A0A433SGN7"/>
<organism evidence="2 3">
    <name type="scientific">Saezia sanguinis</name>
    <dbReference type="NCBI Taxonomy" id="1965230"/>
    <lineage>
        <taxon>Bacteria</taxon>
        <taxon>Pseudomonadati</taxon>
        <taxon>Pseudomonadota</taxon>
        <taxon>Betaproteobacteria</taxon>
        <taxon>Burkholderiales</taxon>
        <taxon>Saeziaceae</taxon>
        <taxon>Saezia</taxon>
    </lineage>
</organism>
<evidence type="ECO:0000313" key="3">
    <source>
        <dbReference type="Proteomes" id="UP000286947"/>
    </source>
</evidence>
<dbReference type="PANTHER" id="PTHR47197:SF3">
    <property type="entry name" value="DIHYDRO-HEME D1 DEHYDROGENASE"/>
    <property type="match status" value="1"/>
</dbReference>
<dbReference type="EMBL" id="PQSP01000001">
    <property type="protein sequence ID" value="RUS67870.1"/>
    <property type="molecule type" value="Genomic_DNA"/>
</dbReference>
<dbReference type="InterPro" id="IPR051200">
    <property type="entry name" value="Host-pathogen_enzymatic-act"/>
</dbReference>
<evidence type="ECO:0000313" key="2">
    <source>
        <dbReference type="EMBL" id="RUS67870.1"/>
    </source>
</evidence>
<dbReference type="Gene3D" id="2.130.10.10">
    <property type="entry name" value="YVTN repeat-like/Quinoprotein amine dehydrogenase"/>
    <property type="match status" value="1"/>
</dbReference>
<protein>
    <recommendedName>
        <fullName evidence="4">ATP-binding protein</fullName>
    </recommendedName>
</protein>
<evidence type="ECO:0000256" key="1">
    <source>
        <dbReference type="SAM" id="SignalP"/>
    </source>
</evidence>
<dbReference type="Proteomes" id="UP000286947">
    <property type="component" value="Unassembled WGS sequence"/>
</dbReference>
<accession>A0A433SGN7</accession>
<dbReference type="InterPro" id="IPR015943">
    <property type="entry name" value="WD40/YVTN_repeat-like_dom_sf"/>
</dbReference>